<comment type="caution">
    <text evidence="9">The sequence shown here is derived from an EMBL/GenBank/DDBJ whole genome shotgun (WGS) entry which is preliminary data.</text>
</comment>
<dbReference type="SUPFAM" id="SSF57959">
    <property type="entry name" value="Leucine zipper domain"/>
    <property type="match status" value="1"/>
</dbReference>
<feature type="region of interest" description="Disordered" evidence="7">
    <location>
        <begin position="37"/>
        <end position="103"/>
    </location>
</feature>
<dbReference type="PANTHER" id="PTHR13044:SF14">
    <property type="entry name" value="CRYPTOCEPHAL, ISOFORM A"/>
    <property type="match status" value="1"/>
</dbReference>
<dbReference type="PROSITE" id="PS00036">
    <property type="entry name" value="BZIP_BASIC"/>
    <property type="match status" value="1"/>
</dbReference>
<keyword evidence="5" id="KW-0539">Nucleus</keyword>
<keyword evidence="4" id="KW-0804">Transcription</keyword>
<dbReference type="GO" id="GO:0000977">
    <property type="term" value="F:RNA polymerase II transcription regulatory region sequence-specific DNA binding"/>
    <property type="evidence" value="ECO:0007669"/>
    <property type="project" value="TreeGrafter"/>
</dbReference>
<evidence type="ECO:0000256" key="2">
    <source>
        <dbReference type="ARBA" id="ARBA00023015"/>
    </source>
</evidence>
<evidence type="ECO:0000256" key="3">
    <source>
        <dbReference type="ARBA" id="ARBA00023125"/>
    </source>
</evidence>
<accession>A0AAD7MYQ6</accession>
<dbReference type="Proteomes" id="UP001215280">
    <property type="component" value="Unassembled WGS sequence"/>
</dbReference>
<feature type="compositionally biased region" description="Low complexity" evidence="7">
    <location>
        <begin position="84"/>
        <end position="97"/>
    </location>
</feature>
<evidence type="ECO:0000313" key="10">
    <source>
        <dbReference type="Proteomes" id="UP001215280"/>
    </source>
</evidence>
<evidence type="ECO:0000256" key="6">
    <source>
        <dbReference type="SAM" id="Coils"/>
    </source>
</evidence>
<reference evidence="9" key="1">
    <citation type="submission" date="2023-03" db="EMBL/GenBank/DDBJ databases">
        <title>Massive genome expansion in bonnet fungi (Mycena s.s.) driven by repeated elements and novel gene families across ecological guilds.</title>
        <authorList>
            <consortium name="Lawrence Berkeley National Laboratory"/>
            <person name="Harder C.B."/>
            <person name="Miyauchi S."/>
            <person name="Viragh M."/>
            <person name="Kuo A."/>
            <person name="Thoen E."/>
            <person name="Andreopoulos B."/>
            <person name="Lu D."/>
            <person name="Skrede I."/>
            <person name="Drula E."/>
            <person name="Henrissat B."/>
            <person name="Morin E."/>
            <person name="Kohler A."/>
            <person name="Barry K."/>
            <person name="LaButti K."/>
            <person name="Morin E."/>
            <person name="Salamov A."/>
            <person name="Lipzen A."/>
            <person name="Mereny Z."/>
            <person name="Hegedus B."/>
            <person name="Baldrian P."/>
            <person name="Stursova M."/>
            <person name="Weitz H."/>
            <person name="Taylor A."/>
            <person name="Grigoriev I.V."/>
            <person name="Nagy L.G."/>
            <person name="Martin F."/>
            <person name="Kauserud H."/>
        </authorList>
    </citation>
    <scope>NUCLEOTIDE SEQUENCE</scope>
    <source>
        <strain evidence="9">CBHHK188m</strain>
    </source>
</reference>
<name>A0AAD7MYQ6_9AGAR</name>
<keyword evidence="6" id="KW-0175">Coiled coil</keyword>
<keyword evidence="10" id="KW-1185">Reference proteome</keyword>
<organism evidence="9 10">
    <name type="scientific">Mycena maculata</name>
    <dbReference type="NCBI Taxonomy" id="230809"/>
    <lineage>
        <taxon>Eukaryota</taxon>
        <taxon>Fungi</taxon>
        <taxon>Dikarya</taxon>
        <taxon>Basidiomycota</taxon>
        <taxon>Agaricomycotina</taxon>
        <taxon>Agaricomycetes</taxon>
        <taxon>Agaricomycetidae</taxon>
        <taxon>Agaricales</taxon>
        <taxon>Marasmiineae</taxon>
        <taxon>Mycenaceae</taxon>
        <taxon>Mycena</taxon>
    </lineage>
</organism>
<feature type="domain" description="BZIP" evidence="8">
    <location>
        <begin position="192"/>
        <end position="248"/>
    </location>
</feature>
<feature type="region of interest" description="Disordered" evidence="7">
    <location>
        <begin position="250"/>
        <end position="278"/>
    </location>
</feature>
<dbReference type="PANTHER" id="PTHR13044">
    <property type="entry name" value="ACTIVATING TRANSCRIPTION FACTOR ATF 4/5"/>
    <property type="match status" value="1"/>
</dbReference>
<dbReference type="Pfam" id="PF07716">
    <property type="entry name" value="bZIP_2"/>
    <property type="match status" value="1"/>
</dbReference>
<evidence type="ECO:0000256" key="5">
    <source>
        <dbReference type="ARBA" id="ARBA00023242"/>
    </source>
</evidence>
<evidence type="ECO:0000256" key="7">
    <source>
        <dbReference type="SAM" id="MobiDB-lite"/>
    </source>
</evidence>
<dbReference type="GO" id="GO:0005634">
    <property type="term" value="C:nucleus"/>
    <property type="evidence" value="ECO:0007669"/>
    <property type="project" value="UniProtKB-SubCell"/>
</dbReference>
<evidence type="ECO:0000256" key="4">
    <source>
        <dbReference type="ARBA" id="ARBA00023163"/>
    </source>
</evidence>
<dbReference type="CDD" id="cd14705">
    <property type="entry name" value="bZIP_Zip1"/>
    <property type="match status" value="1"/>
</dbReference>
<feature type="compositionally biased region" description="Low complexity" evidence="7">
    <location>
        <begin position="169"/>
        <end position="187"/>
    </location>
</feature>
<keyword evidence="2" id="KW-0805">Transcription regulation</keyword>
<dbReference type="AlphaFoldDB" id="A0AAD7MYQ6"/>
<dbReference type="Gene3D" id="1.20.5.170">
    <property type="match status" value="1"/>
</dbReference>
<dbReference type="PROSITE" id="PS50217">
    <property type="entry name" value="BZIP"/>
    <property type="match status" value="1"/>
</dbReference>
<feature type="region of interest" description="Disordered" evidence="7">
    <location>
        <begin position="141"/>
        <end position="193"/>
    </location>
</feature>
<dbReference type="SMART" id="SM00338">
    <property type="entry name" value="BRLZ"/>
    <property type="match status" value="1"/>
</dbReference>
<dbReference type="InterPro" id="IPR004827">
    <property type="entry name" value="bZIP"/>
</dbReference>
<sequence length="278" mass="30344">MAPSTLHGLNLVPHIQSNTARNLRSGPPLPALLWNTLDFGSDEPHADDEGNERETDGEPELEANRQARESVQHRGNVSIVKGGSRNASNLNSLPASSGQSPATISPSVIQLLSTLRSNPPPASFGQSPATISPSVIQLFSTLRSNPPPIQPQRSSPDDPPAKRARGRRSSTSISISDSLEDSSATSAVDVEEDKRRRNTIASARFRLRKKEKEAAMEIRAKELKGRVNKLERECEDLRRENRWLKALIIGADGPSQAPEKTYGGSQNSLKRSRDELQP</sequence>
<comment type="subcellular location">
    <subcellularLocation>
        <location evidence="1">Nucleus</location>
    </subcellularLocation>
</comment>
<feature type="compositionally biased region" description="Basic and acidic residues" evidence="7">
    <location>
        <begin position="42"/>
        <end position="72"/>
    </location>
</feature>
<dbReference type="GO" id="GO:0001228">
    <property type="term" value="F:DNA-binding transcription activator activity, RNA polymerase II-specific"/>
    <property type="evidence" value="ECO:0007669"/>
    <property type="project" value="TreeGrafter"/>
</dbReference>
<proteinExistence type="predicted"/>
<keyword evidence="3" id="KW-0238">DNA-binding</keyword>
<feature type="coiled-coil region" evidence="6">
    <location>
        <begin position="213"/>
        <end position="247"/>
    </location>
</feature>
<dbReference type="InterPro" id="IPR046347">
    <property type="entry name" value="bZIP_sf"/>
</dbReference>
<evidence type="ECO:0000313" key="9">
    <source>
        <dbReference type="EMBL" id="KAJ7737904.1"/>
    </source>
</evidence>
<gene>
    <name evidence="9" type="ORF">DFH07DRAFT_91681</name>
</gene>
<evidence type="ECO:0000256" key="1">
    <source>
        <dbReference type="ARBA" id="ARBA00004123"/>
    </source>
</evidence>
<evidence type="ECO:0000259" key="8">
    <source>
        <dbReference type="PROSITE" id="PS50217"/>
    </source>
</evidence>
<protein>
    <recommendedName>
        <fullName evidence="8">BZIP domain-containing protein</fullName>
    </recommendedName>
</protein>
<dbReference type="EMBL" id="JARJLG010000140">
    <property type="protein sequence ID" value="KAJ7737904.1"/>
    <property type="molecule type" value="Genomic_DNA"/>
</dbReference>